<dbReference type="PANTHER" id="PTHR30383">
    <property type="entry name" value="THIOESTERASE 1/PROTEASE 1/LYSOPHOSPHOLIPASE L1"/>
    <property type="match status" value="1"/>
</dbReference>
<keyword evidence="4" id="KW-1185">Reference proteome</keyword>
<feature type="signal peptide" evidence="1">
    <location>
        <begin position="1"/>
        <end position="23"/>
    </location>
</feature>
<evidence type="ECO:0000313" key="3">
    <source>
        <dbReference type="EMBL" id="MBF0881618.1"/>
    </source>
</evidence>
<dbReference type="SUPFAM" id="SSF52266">
    <property type="entry name" value="SGNH hydrolase"/>
    <property type="match status" value="1"/>
</dbReference>
<dbReference type="Gene3D" id="3.40.50.1110">
    <property type="entry name" value="SGNH hydrolase"/>
    <property type="match status" value="1"/>
</dbReference>
<organism evidence="3 4">
    <name type="scientific">Gluconobacter potus</name>
    <dbReference type="NCBI Taxonomy" id="2724927"/>
    <lineage>
        <taxon>Bacteria</taxon>
        <taxon>Pseudomonadati</taxon>
        <taxon>Pseudomonadota</taxon>
        <taxon>Alphaproteobacteria</taxon>
        <taxon>Acetobacterales</taxon>
        <taxon>Acetobacteraceae</taxon>
        <taxon>Gluconobacter</taxon>
    </lineage>
</organism>
<dbReference type="Pfam" id="PF13472">
    <property type="entry name" value="Lipase_GDSL_2"/>
    <property type="match status" value="1"/>
</dbReference>
<feature type="domain" description="SGNH hydrolase-type esterase" evidence="2">
    <location>
        <begin position="78"/>
        <end position="244"/>
    </location>
</feature>
<evidence type="ECO:0000259" key="2">
    <source>
        <dbReference type="Pfam" id="PF13472"/>
    </source>
</evidence>
<protein>
    <submittedName>
        <fullName evidence="3">GDSL family lipase</fullName>
    </submittedName>
</protein>
<reference evidence="3" key="1">
    <citation type="submission" date="2020-04" db="EMBL/GenBank/DDBJ databases">
        <authorList>
            <person name="Sombolestani A."/>
        </authorList>
    </citation>
    <scope>NUCLEOTIDE SEQUENCE</scope>
    <source>
        <strain evidence="3">R-71646</strain>
    </source>
</reference>
<dbReference type="PANTHER" id="PTHR30383:SF5">
    <property type="entry name" value="SGNH HYDROLASE-TYPE ESTERASE DOMAIN-CONTAINING PROTEIN"/>
    <property type="match status" value="1"/>
</dbReference>
<dbReference type="RefSeq" id="WP_194263731.1">
    <property type="nucleotide sequence ID" value="NZ_JABCQF010000001.1"/>
</dbReference>
<reference evidence="3" key="2">
    <citation type="submission" date="2020-11" db="EMBL/GenBank/DDBJ databases">
        <title>Description of novel Gluconobacter species.</title>
        <authorList>
            <person name="Cleenwerck I."/>
            <person name="Cnockaert M."/>
            <person name="Borremans W."/>
            <person name="Wieme A.D."/>
            <person name="De Vuyst L."/>
            <person name="Vandamme P."/>
        </authorList>
    </citation>
    <scope>NUCLEOTIDE SEQUENCE</scope>
    <source>
        <strain evidence="3">R-71646</strain>
    </source>
</reference>
<dbReference type="InterPro" id="IPR051532">
    <property type="entry name" value="Ester_Hydrolysis_Enzymes"/>
</dbReference>
<dbReference type="EMBL" id="JABCQF010000001">
    <property type="protein sequence ID" value="MBF0881618.1"/>
    <property type="molecule type" value="Genomic_DNA"/>
</dbReference>
<evidence type="ECO:0000256" key="1">
    <source>
        <dbReference type="SAM" id="SignalP"/>
    </source>
</evidence>
<name>A0ABR9YJK6_9PROT</name>
<dbReference type="Proteomes" id="UP000644588">
    <property type="component" value="Unassembled WGS sequence"/>
</dbReference>
<accession>A0ABR9YJK6</accession>
<gene>
    <name evidence="3" type="ORF">HKD31_02495</name>
</gene>
<dbReference type="InterPro" id="IPR036514">
    <property type="entry name" value="SGNH_hydro_sf"/>
</dbReference>
<keyword evidence="1" id="KW-0732">Signal</keyword>
<feature type="chain" id="PRO_5046187440" evidence="1">
    <location>
        <begin position="24"/>
        <end position="260"/>
    </location>
</feature>
<comment type="caution">
    <text evidence="3">The sequence shown here is derived from an EMBL/GenBank/DDBJ whole genome shotgun (WGS) entry which is preliminary data.</text>
</comment>
<sequence length="260" mass="28204">MRPVNTIAAGLLVLLMAQHPATAAPVAEDRHGLPQLSVHDFAAKYLMQQADLADLHVYEQANAALKSGTDRRPRIVMIGDSITFHWKPDERPFPQTVNVLNRGVPGQNTDQMLLRFEDDVVALDPVAVVIAGGANDARVYAGPPEAARSAVLARITRNVTAMADIAQSHHIRVIIAAITPCKSCAALDRDPETIKAANAWLRSFAASRHDAYADYFSALANAEGTLPADLTLDGLHLTPSGYARMWPQLRQAVKPETLPR</sequence>
<evidence type="ECO:0000313" key="4">
    <source>
        <dbReference type="Proteomes" id="UP000644588"/>
    </source>
</evidence>
<proteinExistence type="predicted"/>
<dbReference type="InterPro" id="IPR013830">
    <property type="entry name" value="SGNH_hydro"/>
</dbReference>